<reference evidence="1 2" key="1">
    <citation type="submission" date="2024-01" db="EMBL/GenBank/DDBJ databases">
        <title>Sphingobacterium tenebrionis sp. nov., a novel endophyte isolated from tenebrio molitor intestines.</title>
        <authorList>
            <person name="Zhang C."/>
        </authorList>
    </citation>
    <scope>NUCLEOTIDE SEQUENCE [LARGE SCALE GENOMIC DNA]</scope>
    <source>
        <strain evidence="1 2">PU5-4</strain>
    </source>
</reference>
<sequence>MLNKVQQAFLTLLRSGLWDSPIDDLSIFPLDKEEWKNLYSISMAQTVEGIVYEGMLKLPPAFLPHKIFQLRWTVRVEQIERQNKLMAEILVQIDDIFKEEDIPFTLLKGLSLASLYEKPLLRSSGDIDLYFDSIKDFKRANALIRSKNIQVNTGALNSSIYLWKSCEVEHHTKMMDILNPFKQRYIKKLINAEKGFYRKLKIQEKTINGISWTLAHIQTNSHILKHYLGFGIGLRQFCDVARLYKKSISEIDKLKLQAHYKKLGILDWMYMVNNLLIQYLGLSKNFLPFENHPEQDAKWLLNDVLIAGNFGFHDTRYAQHSDNLKENRQRNNALERVVPHLLNAKKYAPAEAFWFPIFKTRDRLIGHKE</sequence>
<gene>
    <name evidence="1" type="ORF">VJ786_09790</name>
</gene>
<comment type="caution">
    <text evidence="1">The sequence shown here is derived from an EMBL/GenBank/DDBJ whole genome shotgun (WGS) entry which is preliminary data.</text>
</comment>
<evidence type="ECO:0000313" key="2">
    <source>
        <dbReference type="Proteomes" id="UP001363035"/>
    </source>
</evidence>
<accession>A0ABU8I646</accession>
<dbReference type="Pfam" id="PF14907">
    <property type="entry name" value="NTP_transf_5"/>
    <property type="match status" value="1"/>
</dbReference>
<name>A0ABU8I646_9SPHI</name>
<organism evidence="1 2">
    <name type="scientific">Sphingobacterium tenebrionis</name>
    <dbReference type="NCBI Taxonomy" id="3111775"/>
    <lineage>
        <taxon>Bacteria</taxon>
        <taxon>Pseudomonadati</taxon>
        <taxon>Bacteroidota</taxon>
        <taxon>Sphingobacteriia</taxon>
        <taxon>Sphingobacteriales</taxon>
        <taxon>Sphingobacteriaceae</taxon>
        <taxon>Sphingobacterium</taxon>
    </lineage>
</organism>
<dbReference type="EMBL" id="JAYLLN010000021">
    <property type="protein sequence ID" value="MEI5985194.1"/>
    <property type="molecule type" value="Genomic_DNA"/>
</dbReference>
<dbReference type="RefSeq" id="WP_336557656.1">
    <property type="nucleotide sequence ID" value="NZ_JAYLLN010000021.1"/>
</dbReference>
<dbReference type="Proteomes" id="UP001363035">
    <property type="component" value="Unassembled WGS sequence"/>
</dbReference>
<keyword evidence="2" id="KW-1185">Reference proteome</keyword>
<dbReference type="InterPro" id="IPR039498">
    <property type="entry name" value="NTP_transf_5"/>
</dbReference>
<proteinExistence type="predicted"/>
<evidence type="ECO:0000313" key="1">
    <source>
        <dbReference type="EMBL" id="MEI5985194.1"/>
    </source>
</evidence>
<protein>
    <submittedName>
        <fullName evidence="1">Nucleotidyltransferase family protein</fullName>
    </submittedName>
</protein>